<accession>A0A6F8YS01</accession>
<protein>
    <submittedName>
        <fullName evidence="1">Uncharacterized protein</fullName>
    </submittedName>
</protein>
<dbReference type="EMBL" id="AP022871">
    <property type="protein sequence ID" value="BCB88839.1"/>
    <property type="molecule type" value="Genomic_DNA"/>
</dbReference>
<sequence length="49" mass="5406">MSDQTLPCPVHTLRLSGCPHPDPVDTYRVAAERGLAPKPVRRQGLDPRT</sequence>
<evidence type="ECO:0000313" key="2">
    <source>
        <dbReference type="Proteomes" id="UP000503011"/>
    </source>
</evidence>
<dbReference type="KEGG" id="psuu:Psuf_061520"/>
<dbReference type="AlphaFoldDB" id="A0A6F8YS01"/>
<evidence type="ECO:0000313" key="1">
    <source>
        <dbReference type="EMBL" id="BCB88839.1"/>
    </source>
</evidence>
<name>A0A6F8YS01_9ACTN</name>
<proteinExistence type="predicted"/>
<gene>
    <name evidence="1" type="ORF">Psuf_061520</name>
</gene>
<reference evidence="1 2" key="1">
    <citation type="submission" date="2020-03" db="EMBL/GenBank/DDBJ databases">
        <title>Whole genome shotgun sequence of Phytohabitans suffuscus NBRC 105367.</title>
        <authorList>
            <person name="Komaki H."/>
            <person name="Tamura T."/>
        </authorList>
    </citation>
    <scope>NUCLEOTIDE SEQUENCE [LARGE SCALE GENOMIC DNA]</scope>
    <source>
        <strain evidence="1 2">NBRC 105367</strain>
    </source>
</reference>
<organism evidence="1 2">
    <name type="scientific">Phytohabitans suffuscus</name>
    <dbReference type="NCBI Taxonomy" id="624315"/>
    <lineage>
        <taxon>Bacteria</taxon>
        <taxon>Bacillati</taxon>
        <taxon>Actinomycetota</taxon>
        <taxon>Actinomycetes</taxon>
        <taxon>Micromonosporales</taxon>
        <taxon>Micromonosporaceae</taxon>
    </lineage>
</organism>
<dbReference type="Proteomes" id="UP000503011">
    <property type="component" value="Chromosome"/>
</dbReference>
<keyword evidence="2" id="KW-1185">Reference proteome</keyword>
<reference evidence="1 2" key="2">
    <citation type="submission" date="2020-03" db="EMBL/GenBank/DDBJ databases">
        <authorList>
            <person name="Ichikawa N."/>
            <person name="Kimura A."/>
            <person name="Kitahashi Y."/>
            <person name="Uohara A."/>
        </authorList>
    </citation>
    <scope>NUCLEOTIDE SEQUENCE [LARGE SCALE GENOMIC DNA]</scope>
    <source>
        <strain evidence="1 2">NBRC 105367</strain>
    </source>
</reference>